<keyword evidence="7 11" id="KW-0808">Transferase</keyword>
<dbReference type="CDD" id="cd00609">
    <property type="entry name" value="AAT_like"/>
    <property type="match status" value="1"/>
</dbReference>
<evidence type="ECO:0000256" key="7">
    <source>
        <dbReference type="ARBA" id="ARBA00022679"/>
    </source>
</evidence>
<dbReference type="GO" id="GO:0030170">
    <property type="term" value="F:pyridoxal phosphate binding"/>
    <property type="evidence" value="ECO:0007669"/>
    <property type="project" value="InterPro"/>
</dbReference>
<comment type="similarity">
    <text evidence="3 11">Belongs to the class-II pyridoxal-phosphate-dependent aminotransferase family. Histidinol-phosphate aminotransferase subfamily.</text>
</comment>
<dbReference type="PANTHER" id="PTHR42885">
    <property type="entry name" value="HISTIDINOL-PHOSPHATE AMINOTRANSFERASE-RELATED"/>
    <property type="match status" value="1"/>
</dbReference>
<comment type="cofactor">
    <cofactor evidence="1 11">
        <name>pyridoxal 5'-phosphate</name>
        <dbReference type="ChEBI" id="CHEBI:597326"/>
    </cofactor>
</comment>
<keyword evidence="9 11" id="KW-0368">Histidine biosynthesis</keyword>
<feature type="domain" description="Aminotransferase class I/classII large" evidence="12">
    <location>
        <begin position="90"/>
        <end position="391"/>
    </location>
</feature>
<dbReference type="EMBL" id="QEWR01000002">
    <property type="protein sequence ID" value="PWD84200.1"/>
    <property type="molecule type" value="Genomic_DNA"/>
</dbReference>
<proteinExistence type="inferred from homology"/>
<comment type="caution">
    <text evidence="13">The sequence shown here is derived from an EMBL/GenBank/DDBJ whole genome shotgun (WGS) entry which is preliminary data.</text>
</comment>
<dbReference type="InterPro" id="IPR015424">
    <property type="entry name" value="PyrdxlP-dep_Trfase"/>
</dbReference>
<dbReference type="InterPro" id="IPR001917">
    <property type="entry name" value="Aminotrans_II_pyridoxalP_BS"/>
</dbReference>
<dbReference type="Proteomes" id="UP000244948">
    <property type="component" value="Unassembled WGS sequence"/>
</dbReference>
<feature type="modified residue" description="N6-(pyridoxal phosphate)lysine" evidence="11">
    <location>
        <position position="255"/>
    </location>
</feature>
<keyword evidence="14" id="KW-1185">Reference proteome</keyword>
<evidence type="ECO:0000256" key="5">
    <source>
        <dbReference type="ARBA" id="ARBA00022576"/>
    </source>
</evidence>
<evidence type="ECO:0000256" key="3">
    <source>
        <dbReference type="ARBA" id="ARBA00007970"/>
    </source>
</evidence>
<protein>
    <recommendedName>
        <fullName evidence="11">Histidinol-phosphate aminotransferase</fullName>
        <ecNumber evidence="11">2.6.1.9</ecNumber>
    </recommendedName>
    <alternativeName>
        <fullName evidence="11">Imidazole acetol-phosphate transaminase</fullName>
    </alternativeName>
</protein>
<organism evidence="13 14">
    <name type="scientific">Ignatzschineria indica</name>
    <dbReference type="NCBI Taxonomy" id="472583"/>
    <lineage>
        <taxon>Bacteria</taxon>
        <taxon>Pseudomonadati</taxon>
        <taxon>Pseudomonadota</taxon>
        <taxon>Gammaproteobacteria</taxon>
        <taxon>Cardiobacteriales</taxon>
        <taxon>Ignatzschineriaceae</taxon>
        <taxon>Ignatzschineria</taxon>
    </lineage>
</organism>
<dbReference type="UniPathway" id="UPA00031">
    <property type="reaction ID" value="UER00012"/>
</dbReference>
<evidence type="ECO:0000256" key="1">
    <source>
        <dbReference type="ARBA" id="ARBA00001933"/>
    </source>
</evidence>
<dbReference type="SUPFAM" id="SSF53383">
    <property type="entry name" value="PLP-dependent transferases"/>
    <property type="match status" value="1"/>
</dbReference>
<evidence type="ECO:0000256" key="4">
    <source>
        <dbReference type="ARBA" id="ARBA00011738"/>
    </source>
</evidence>
<dbReference type="NCBIfam" id="TIGR01141">
    <property type="entry name" value="hisC"/>
    <property type="match status" value="1"/>
</dbReference>
<keyword evidence="8 11" id="KW-0663">Pyridoxal phosphate</keyword>
<dbReference type="GO" id="GO:0004400">
    <property type="term" value="F:histidinol-phosphate transaminase activity"/>
    <property type="evidence" value="ECO:0007669"/>
    <property type="project" value="UniProtKB-UniRule"/>
</dbReference>
<sequence>MIKPIRGGGSMNEKMVEVGIGQQEGDFDKAMPENLNDKAETADIVQRLSRRSVQKCQPYIAPVRDYSGREIYLDANENPYAMPISLELMMNRYPDSQPEQVIARYAEYLGIDREEILATLGGDSAIELLIKAFCEPKEDKLLYLPPTFGMYQVTCDLYDVETVTVPLREDFSIDLEALLSNLDGTDNIKMLFLCSPNNPTGNVIPTKDIETILEATRNKTIVVLDEAYIEFSDQASFATRVEEYPHLALVRTLSKAFALAGIRMGFVVADRYLIDILRRVIAPYPLPVSAIAAAEMTLSPEGIAHMKKSRTKILQSRQKLEEALAGISIIERVYPSDANFLLVKVEDSQALFEYLSDEGIFVRYQSAPALANMLRISVGLPEENEALIAAIKRYAKGLEV</sequence>
<reference evidence="13 14" key="1">
    <citation type="journal article" date="2018" name="Genome Announc.">
        <title>Ignatzschineria cameli sp. nov., isolated from necrotic foot tissue of dromedaries (Camelus dromedarius) and associated maggots (Wohlfahrtia species) in Dubai.</title>
        <authorList>
            <person name="Tsang C.C."/>
            <person name="Tang J.Y."/>
            <person name="Fong J.Y."/>
            <person name="Kinne J."/>
            <person name="Lee H.H."/>
            <person name="Joseph M."/>
            <person name="Jose S."/>
            <person name="Schuster R.K."/>
            <person name="Tang Y."/>
            <person name="Sivakumar S."/>
            <person name="Chen J.H."/>
            <person name="Teng J.L."/>
            <person name="Lau S.K."/>
            <person name="Wernery U."/>
            <person name="Woo P.C."/>
        </authorList>
    </citation>
    <scope>NUCLEOTIDE SEQUENCE [LARGE SCALE GENOMIC DNA]</scope>
    <source>
        <strain evidence="13 14">KCTC 22643</strain>
    </source>
</reference>
<name>A0A2U2ALV3_9GAMM</name>
<dbReference type="AlphaFoldDB" id="A0A2U2ALV3"/>
<dbReference type="InterPro" id="IPR004839">
    <property type="entry name" value="Aminotransferase_I/II_large"/>
</dbReference>
<evidence type="ECO:0000256" key="6">
    <source>
        <dbReference type="ARBA" id="ARBA00022605"/>
    </source>
</evidence>
<dbReference type="Gene3D" id="3.40.640.10">
    <property type="entry name" value="Type I PLP-dependent aspartate aminotransferase-like (Major domain)"/>
    <property type="match status" value="1"/>
</dbReference>
<evidence type="ECO:0000313" key="14">
    <source>
        <dbReference type="Proteomes" id="UP000244948"/>
    </source>
</evidence>
<comment type="pathway">
    <text evidence="2 11">Amino-acid biosynthesis; L-histidine biosynthesis; L-histidine from 5-phospho-alpha-D-ribose 1-diphosphate: step 7/9.</text>
</comment>
<dbReference type="PROSITE" id="PS00599">
    <property type="entry name" value="AA_TRANSFER_CLASS_2"/>
    <property type="match status" value="1"/>
</dbReference>
<dbReference type="Pfam" id="PF00155">
    <property type="entry name" value="Aminotran_1_2"/>
    <property type="match status" value="1"/>
</dbReference>
<dbReference type="InterPro" id="IPR015421">
    <property type="entry name" value="PyrdxlP-dep_Trfase_major"/>
</dbReference>
<dbReference type="PANTHER" id="PTHR42885:SF2">
    <property type="entry name" value="HISTIDINOL-PHOSPHATE AMINOTRANSFERASE"/>
    <property type="match status" value="1"/>
</dbReference>
<evidence type="ECO:0000256" key="11">
    <source>
        <dbReference type="HAMAP-Rule" id="MF_01023"/>
    </source>
</evidence>
<dbReference type="GO" id="GO:0000105">
    <property type="term" value="P:L-histidine biosynthetic process"/>
    <property type="evidence" value="ECO:0007669"/>
    <property type="project" value="UniProtKB-UniRule"/>
</dbReference>
<evidence type="ECO:0000256" key="9">
    <source>
        <dbReference type="ARBA" id="ARBA00023102"/>
    </source>
</evidence>
<dbReference type="Gene3D" id="3.90.1150.10">
    <property type="entry name" value="Aspartate Aminotransferase, domain 1"/>
    <property type="match status" value="1"/>
</dbReference>
<dbReference type="InterPro" id="IPR015422">
    <property type="entry name" value="PyrdxlP-dep_Trfase_small"/>
</dbReference>
<dbReference type="InterPro" id="IPR005861">
    <property type="entry name" value="HisP_aminotrans"/>
</dbReference>
<evidence type="ECO:0000256" key="8">
    <source>
        <dbReference type="ARBA" id="ARBA00022898"/>
    </source>
</evidence>
<accession>A0A2U2ALV3</accession>
<gene>
    <name evidence="11" type="primary">hisC</name>
    <name evidence="13" type="ORF">DC082_01235</name>
</gene>
<keyword evidence="6 11" id="KW-0028">Amino-acid biosynthesis</keyword>
<comment type="subunit">
    <text evidence="4 11">Homodimer.</text>
</comment>
<evidence type="ECO:0000313" key="13">
    <source>
        <dbReference type="EMBL" id="PWD84200.1"/>
    </source>
</evidence>
<comment type="catalytic activity">
    <reaction evidence="10 11">
        <text>L-histidinol phosphate + 2-oxoglutarate = 3-(imidazol-4-yl)-2-oxopropyl phosphate + L-glutamate</text>
        <dbReference type="Rhea" id="RHEA:23744"/>
        <dbReference type="ChEBI" id="CHEBI:16810"/>
        <dbReference type="ChEBI" id="CHEBI:29985"/>
        <dbReference type="ChEBI" id="CHEBI:57766"/>
        <dbReference type="ChEBI" id="CHEBI:57980"/>
        <dbReference type="EC" id="2.6.1.9"/>
    </reaction>
</comment>
<dbReference type="EC" id="2.6.1.9" evidence="11"/>
<dbReference type="HAMAP" id="MF_01023">
    <property type="entry name" value="HisC_aminotrans_2"/>
    <property type="match status" value="1"/>
</dbReference>
<evidence type="ECO:0000256" key="2">
    <source>
        <dbReference type="ARBA" id="ARBA00005011"/>
    </source>
</evidence>
<evidence type="ECO:0000259" key="12">
    <source>
        <dbReference type="Pfam" id="PF00155"/>
    </source>
</evidence>
<evidence type="ECO:0000256" key="10">
    <source>
        <dbReference type="ARBA" id="ARBA00047481"/>
    </source>
</evidence>
<keyword evidence="5 11" id="KW-0032">Aminotransferase</keyword>